<comment type="caution">
    <text evidence="3">The sequence shown here is derived from an EMBL/GenBank/DDBJ whole genome shotgun (WGS) entry which is preliminary data.</text>
</comment>
<dbReference type="GO" id="GO:0004497">
    <property type="term" value="F:monooxygenase activity"/>
    <property type="evidence" value="ECO:0007669"/>
    <property type="project" value="UniProtKB-KW"/>
</dbReference>
<dbReference type="PANTHER" id="PTHR45934:SF9">
    <property type="entry name" value="FAD_NAD(P)-BINDING OXIDOREDUCTASE FAMILY PROTEIN"/>
    <property type="match status" value="1"/>
</dbReference>
<name>A0AAV9J0N0_CYACA</name>
<keyword evidence="2" id="KW-0503">Monooxygenase</keyword>
<protein>
    <recommendedName>
        <fullName evidence="5">FAD-binding domain-containing protein</fullName>
    </recommendedName>
</protein>
<dbReference type="PANTHER" id="PTHR45934">
    <property type="entry name" value="FAD/NAD(P)-BINDING OXIDOREDUCTASE FAMILY PROTEIN"/>
    <property type="match status" value="1"/>
</dbReference>
<accession>A0AAV9J0N0</accession>
<keyword evidence="1" id="KW-0560">Oxidoreductase</keyword>
<organism evidence="3 4">
    <name type="scientific">Cyanidium caldarium</name>
    <name type="common">Red alga</name>
    <dbReference type="NCBI Taxonomy" id="2771"/>
    <lineage>
        <taxon>Eukaryota</taxon>
        <taxon>Rhodophyta</taxon>
        <taxon>Bangiophyceae</taxon>
        <taxon>Cyanidiales</taxon>
        <taxon>Cyanidiaceae</taxon>
        <taxon>Cyanidium</taxon>
    </lineage>
</organism>
<dbReference type="AlphaFoldDB" id="A0AAV9J0N0"/>
<dbReference type="PRINTS" id="PR00420">
    <property type="entry name" value="RNGMNOXGNASE"/>
</dbReference>
<sequence>MFVATIAGASFGGLATALQLQRRGVVPFSVLDASDGPPTAQVGAHAVGLWTNAWWVLDALGVGERARECCRCRADVFRVGDMGSELADGRWVRRAFAAPAEHEFRRVRSGDVMQAMRDALTGASIEYGGRIEDRLDEIGRRSGEPTLVVGADGADSFVRRQLLRRDATPRYAGYVAHRGIARIPWRAPNMSDSPSTAALDAPGCVTLLLGRGDGTRIGVQRMDDERVFWFGCENVHQSQLDTLPSPLERMASLTAAPSRLSSSMRAAVQQLLQATPSEDASTARCRDLFPPVFQGICPARNVLAALVGDAAHPCTPNLSQGVGLALEDGYALANLLSNAYAARRRSAADLAVVLRAYQRQRARRVATVMLRSRLVGAALQMELPPPLVALRNRLAIPLALRPQSFVSHARLPIPAQ</sequence>
<evidence type="ECO:0008006" key="5">
    <source>
        <dbReference type="Google" id="ProtNLM"/>
    </source>
</evidence>
<dbReference type="InterPro" id="IPR044560">
    <property type="entry name" value="MOase"/>
</dbReference>
<dbReference type="SUPFAM" id="SSF51905">
    <property type="entry name" value="FAD/NAD(P)-binding domain"/>
    <property type="match status" value="1"/>
</dbReference>
<dbReference type="Gene3D" id="3.50.50.60">
    <property type="entry name" value="FAD/NAD(P)-binding domain"/>
    <property type="match status" value="1"/>
</dbReference>
<proteinExistence type="predicted"/>
<evidence type="ECO:0000313" key="4">
    <source>
        <dbReference type="Proteomes" id="UP001301350"/>
    </source>
</evidence>
<reference evidence="3 4" key="1">
    <citation type="submission" date="2022-07" db="EMBL/GenBank/DDBJ databases">
        <title>Genome-wide signatures of adaptation to extreme environments.</title>
        <authorList>
            <person name="Cho C.H."/>
            <person name="Yoon H.S."/>
        </authorList>
    </citation>
    <scope>NUCLEOTIDE SEQUENCE [LARGE SCALE GENOMIC DNA]</scope>
    <source>
        <strain evidence="3 4">DBV 063 E5</strain>
    </source>
</reference>
<dbReference type="Proteomes" id="UP001301350">
    <property type="component" value="Unassembled WGS sequence"/>
</dbReference>
<keyword evidence="4" id="KW-1185">Reference proteome</keyword>
<dbReference type="EMBL" id="JANCYW010000016">
    <property type="protein sequence ID" value="KAK4538142.1"/>
    <property type="molecule type" value="Genomic_DNA"/>
</dbReference>
<evidence type="ECO:0000313" key="3">
    <source>
        <dbReference type="EMBL" id="KAK4538142.1"/>
    </source>
</evidence>
<dbReference type="InterPro" id="IPR036188">
    <property type="entry name" value="FAD/NAD-bd_sf"/>
</dbReference>
<evidence type="ECO:0000256" key="1">
    <source>
        <dbReference type="ARBA" id="ARBA00023002"/>
    </source>
</evidence>
<evidence type="ECO:0000256" key="2">
    <source>
        <dbReference type="ARBA" id="ARBA00023033"/>
    </source>
</evidence>
<gene>
    <name evidence="3" type="ORF">CDCA_CDCA16G4167</name>
</gene>